<gene>
    <name evidence="2" type="ORF">SCUCBS95973_008160</name>
</gene>
<name>A0ABP0CJ63_9PEZI</name>
<dbReference type="PANTHER" id="PTHR38847">
    <property type="match status" value="1"/>
</dbReference>
<reference evidence="2 3" key="1">
    <citation type="submission" date="2024-01" db="EMBL/GenBank/DDBJ databases">
        <authorList>
            <person name="Allen C."/>
            <person name="Tagirdzhanova G."/>
        </authorList>
    </citation>
    <scope>NUCLEOTIDE SEQUENCE [LARGE SCALE GENOMIC DNA]</scope>
</reference>
<evidence type="ECO:0000313" key="3">
    <source>
        <dbReference type="Proteomes" id="UP001642405"/>
    </source>
</evidence>
<dbReference type="PANTHER" id="PTHR38847:SF1">
    <property type="entry name" value="PSEUDOURIDINE SYNTHASE RSUA_RLUA-LIKE DOMAIN-CONTAINING PROTEIN"/>
    <property type="match status" value="1"/>
</dbReference>
<dbReference type="Pfam" id="PF14273">
    <property type="entry name" value="DUF4360"/>
    <property type="match status" value="1"/>
</dbReference>
<evidence type="ECO:0000256" key="1">
    <source>
        <dbReference type="SAM" id="SignalP"/>
    </source>
</evidence>
<protein>
    <submittedName>
        <fullName evidence="2">Uncharacterized protein</fullName>
    </submittedName>
</protein>
<organism evidence="2 3">
    <name type="scientific">Sporothrix curviconia</name>
    <dbReference type="NCBI Taxonomy" id="1260050"/>
    <lineage>
        <taxon>Eukaryota</taxon>
        <taxon>Fungi</taxon>
        <taxon>Dikarya</taxon>
        <taxon>Ascomycota</taxon>
        <taxon>Pezizomycotina</taxon>
        <taxon>Sordariomycetes</taxon>
        <taxon>Sordariomycetidae</taxon>
        <taxon>Ophiostomatales</taxon>
        <taxon>Ophiostomataceae</taxon>
        <taxon>Sporothrix</taxon>
    </lineage>
</organism>
<dbReference type="InterPro" id="IPR025649">
    <property type="entry name" value="DUF4360"/>
</dbReference>
<keyword evidence="3" id="KW-1185">Reference proteome</keyword>
<evidence type="ECO:0000313" key="2">
    <source>
        <dbReference type="EMBL" id="CAK7232134.1"/>
    </source>
</evidence>
<accession>A0ABP0CJ63</accession>
<feature type="signal peptide" evidence="1">
    <location>
        <begin position="1"/>
        <end position="22"/>
    </location>
</feature>
<sequence>MALSTTTRKLAMLTLMAATVHAGQHDGISLEPPVLPKVTTLSFSGTGCPPGTANATWNTANWSDWIVSLHGLNLEALAGAHGASSNRPPPSSTCMIHAELSQASPGWQLALEAVSIRGYAALSSGSSLSAAASVAWEETAAAKKASTFTERSVVLTNNQTTDAASAVGALLDFSSVAAWSDCSSTESPLLGDLSVNLTFGVHLPSANATGAFAAFGGLADDGHGEISAAPPAVVQRLQWTWRMCTAPTVPMGSTTYFPKPKTSKTHVVAHQVGLEHARVTLEHDSNKELDTVYN</sequence>
<feature type="chain" id="PRO_5046649709" evidence="1">
    <location>
        <begin position="23"/>
        <end position="294"/>
    </location>
</feature>
<keyword evidence="1" id="KW-0732">Signal</keyword>
<comment type="caution">
    <text evidence="2">The sequence shown here is derived from an EMBL/GenBank/DDBJ whole genome shotgun (WGS) entry which is preliminary data.</text>
</comment>
<proteinExistence type="predicted"/>
<dbReference type="EMBL" id="CAWUHB010000062">
    <property type="protein sequence ID" value="CAK7232134.1"/>
    <property type="molecule type" value="Genomic_DNA"/>
</dbReference>
<dbReference type="Proteomes" id="UP001642405">
    <property type="component" value="Unassembled WGS sequence"/>
</dbReference>